<proteinExistence type="predicted"/>
<sequence length="315" mass="37085">MRPLQISSLLHRSIFKECHRVQNVEAIVFATWNHFLSRRHHLSTCYNPFLRHVKSITRNTKVHHISSMSLSTSQGSQDEASPLPMCYWNSAKSKWGFAIYRTVYTPESDAKWPIAMDRLREWLRSEITEDESVHEDYKGKIYENFLNLVMDDKKLYDGLPITDVKKHFKKWLIENELDYSTNPEAEYDGSIYQDPEILERAHLQEDETLKQQLIMESYWYLSTRICIVVDEEVLTSLMDIPCPTRGETVTAVWLKIILDAHPYCKEGFLKLNPWYNGWGRMDIRNGLARTHYLIEDADLDDGIAFEIDEQPYIEI</sequence>
<dbReference type="EMBL" id="KV460211">
    <property type="protein sequence ID" value="OBT99818.2"/>
    <property type="molecule type" value="Genomic_DNA"/>
</dbReference>
<reference evidence="2" key="2">
    <citation type="journal article" date="2018" name="Nat. Commun.">
        <title>Extreme sensitivity to ultraviolet light in the fungal pathogen causing white-nose syndrome of bats.</title>
        <authorList>
            <person name="Palmer J.M."/>
            <person name="Drees K.P."/>
            <person name="Foster J.T."/>
            <person name="Lindner D.L."/>
        </authorList>
    </citation>
    <scope>NUCLEOTIDE SEQUENCE [LARGE SCALE GENOMIC DNA]</scope>
    <source>
        <strain evidence="2">UAMH 10579</strain>
    </source>
</reference>
<name>A0A1B8GVH8_9PEZI</name>
<dbReference type="RefSeq" id="XP_018133551.2">
    <property type="nucleotide sequence ID" value="XM_018271688.2"/>
</dbReference>
<keyword evidence="2" id="KW-1185">Reference proteome</keyword>
<dbReference type="GeneID" id="28835563"/>
<organism evidence="1 2">
    <name type="scientific">Pseudogymnoascus verrucosus</name>
    <dbReference type="NCBI Taxonomy" id="342668"/>
    <lineage>
        <taxon>Eukaryota</taxon>
        <taxon>Fungi</taxon>
        <taxon>Dikarya</taxon>
        <taxon>Ascomycota</taxon>
        <taxon>Pezizomycotina</taxon>
        <taxon>Leotiomycetes</taxon>
        <taxon>Thelebolales</taxon>
        <taxon>Thelebolaceae</taxon>
        <taxon>Pseudogymnoascus</taxon>
    </lineage>
</organism>
<evidence type="ECO:0000313" key="2">
    <source>
        <dbReference type="Proteomes" id="UP000091956"/>
    </source>
</evidence>
<dbReference type="Proteomes" id="UP000091956">
    <property type="component" value="Unassembled WGS sequence"/>
</dbReference>
<protein>
    <submittedName>
        <fullName evidence="1">Uncharacterized protein</fullName>
    </submittedName>
</protein>
<accession>A0A1B8GVH8</accession>
<gene>
    <name evidence="1" type="ORF">VE01_02177</name>
</gene>
<evidence type="ECO:0000313" key="1">
    <source>
        <dbReference type="EMBL" id="OBT99818.2"/>
    </source>
</evidence>
<reference evidence="1 2" key="1">
    <citation type="submission" date="2016-03" db="EMBL/GenBank/DDBJ databases">
        <title>Comparative genomics of Pseudogymnoascus destructans, the fungus causing white-nose syndrome of bats.</title>
        <authorList>
            <person name="Palmer J.M."/>
            <person name="Drees K.P."/>
            <person name="Foster J.T."/>
            <person name="Lindner D.L."/>
        </authorList>
    </citation>
    <scope>NUCLEOTIDE SEQUENCE [LARGE SCALE GENOMIC DNA]</scope>
    <source>
        <strain evidence="1 2">UAMH 10579</strain>
    </source>
</reference>
<dbReference type="AlphaFoldDB" id="A0A1B8GVH8"/>